<dbReference type="WBParaSite" id="ALUE_0002044201-mRNA-1">
    <property type="protein sequence ID" value="ALUE_0002044201-mRNA-1"/>
    <property type="gene ID" value="ALUE_0002044201"/>
</dbReference>
<dbReference type="Proteomes" id="UP000036681">
    <property type="component" value="Unplaced"/>
</dbReference>
<evidence type="ECO:0000313" key="3">
    <source>
        <dbReference type="WBParaSite" id="ALUE_0002044201-mRNA-1"/>
    </source>
</evidence>
<keyword evidence="2" id="KW-1185">Reference proteome</keyword>
<name>A0A0M3INW4_ASCLU</name>
<sequence>MATIRDKLTVNDVATYALAEQIPTMNDAEFATKVMKCCSGDVKREAAVMSSPDLLIRDKLTVNNVAAYALAEQIPTMNDAEFATKVMKCCSGDVKSEAAVMSSPDLLVDTSTSSLSTDHNRTELFTQNEQ</sequence>
<evidence type="ECO:0000313" key="2">
    <source>
        <dbReference type="Proteomes" id="UP000036681"/>
    </source>
</evidence>
<protein>
    <submittedName>
        <fullName evidence="3">BACK domain-containing protein</fullName>
    </submittedName>
</protein>
<reference evidence="3" key="1">
    <citation type="submission" date="2017-02" db="UniProtKB">
        <authorList>
            <consortium name="WormBaseParasite"/>
        </authorList>
    </citation>
    <scope>IDENTIFICATION</scope>
</reference>
<proteinExistence type="predicted"/>
<evidence type="ECO:0000256" key="1">
    <source>
        <dbReference type="SAM" id="MobiDB-lite"/>
    </source>
</evidence>
<feature type="region of interest" description="Disordered" evidence="1">
    <location>
        <begin position="110"/>
        <end position="130"/>
    </location>
</feature>
<accession>A0A0M3INW4</accession>
<dbReference type="AlphaFoldDB" id="A0A0M3INW4"/>
<organism evidence="2 3">
    <name type="scientific">Ascaris lumbricoides</name>
    <name type="common">Giant roundworm</name>
    <dbReference type="NCBI Taxonomy" id="6252"/>
    <lineage>
        <taxon>Eukaryota</taxon>
        <taxon>Metazoa</taxon>
        <taxon>Ecdysozoa</taxon>
        <taxon>Nematoda</taxon>
        <taxon>Chromadorea</taxon>
        <taxon>Rhabditida</taxon>
        <taxon>Spirurina</taxon>
        <taxon>Ascaridomorpha</taxon>
        <taxon>Ascaridoidea</taxon>
        <taxon>Ascarididae</taxon>
        <taxon>Ascaris</taxon>
    </lineage>
</organism>